<keyword evidence="2" id="KW-1185">Reference proteome</keyword>
<evidence type="ECO:0000313" key="1">
    <source>
        <dbReference type="EMBL" id="AYA98466.1"/>
    </source>
</evidence>
<proteinExistence type="predicted"/>
<reference evidence="1 2" key="1">
    <citation type="submission" date="2018-09" db="EMBL/GenBank/DDBJ databases">
        <title>Genome sequencing of Lachnoanaerobaculum umeaense DSM 23576.</title>
        <authorList>
            <person name="Kook J.-K."/>
            <person name="Park S.-N."/>
            <person name="Lim Y.K."/>
        </authorList>
    </citation>
    <scope>NUCLEOTIDE SEQUENCE [LARGE SCALE GENOMIC DNA]</scope>
    <source>
        <strain evidence="2">DSM 23576 \ CCUG 58757</strain>
    </source>
</reference>
<dbReference type="InterPro" id="IPR010699">
    <property type="entry name" value="DUF1275"/>
</dbReference>
<sequence length="219" mass="24709">MKRWQISESIMVGILLALSGGFMDAYSYINRGKVFANAETGNIILMTLKICEGKFLESVNYIIPILSFAIGVAICEIIKHRKEKINIIHWRQIIVVFEIVAFVFVAFLPQDMNQIANSIISMISGVQFATFPKVRGTAMATTMCTGNLKAGTQNMYRGIKTGDKSALEKGLYYYVCIFVFIIGTMVGYLFVRLWAEKAILFAAVAMLIIFLMMFREFEN</sequence>
<gene>
    <name evidence="1" type="ORF">D4A81_00100</name>
</gene>
<dbReference type="AlphaFoldDB" id="A0A385PWV9"/>
<accession>A0A385PWV9</accession>
<dbReference type="EMBL" id="CP032364">
    <property type="protein sequence ID" value="AYA98466.1"/>
    <property type="molecule type" value="Genomic_DNA"/>
</dbReference>
<dbReference type="PANTHER" id="PTHR37314:SF4">
    <property type="entry name" value="UPF0700 TRANSMEMBRANE PROTEIN YOAK"/>
    <property type="match status" value="1"/>
</dbReference>
<dbReference type="OrthoDB" id="7057004at2"/>
<protein>
    <submittedName>
        <fullName evidence="1">DUF1275 domain-containing protein</fullName>
    </submittedName>
</protein>
<name>A0A385PWV9_9FIRM</name>
<dbReference type="RefSeq" id="WP_111525996.1">
    <property type="nucleotide sequence ID" value="NZ_CP032364.1"/>
</dbReference>
<dbReference type="KEGG" id="lua:D4A81_00100"/>
<dbReference type="Proteomes" id="UP000265562">
    <property type="component" value="Chromosome"/>
</dbReference>
<dbReference type="Pfam" id="PF06912">
    <property type="entry name" value="DUF1275"/>
    <property type="match status" value="1"/>
</dbReference>
<organism evidence="1 2">
    <name type="scientific">Lachnoanaerobaculum umeaense</name>
    <dbReference type="NCBI Taxonomy" id="617123"/>
    <lineage>
        <taxon>Bacteria</taxon>
        <taxon>Bacillati</taxon>
        <taxon>Bacillota</taxon>
        <taxon>Clostridia</taxon>
        <taxon>Lachnospirales</taxon>
        <taxon>Lachnospiraceae</taxon>
        <taxon>Lachnoanaerobaculum</taxon>
    </lineage>
</organism>
<evidence type="ECO:0000313" key="2">
    <source>
        <dbReference type="Proteomes" id="UP000265562"/>
    </source>
</evidence>
<dbReference type="PANTHER" id="PTHR37314">
    <property type="entry name" value="SLR0142 PROTEIN"/>
    <property type="match status" value="1"/>
</dbReference>